<evidence type="ECO:0000313" key="1">
    <source>
        <dbReference type="EMBL" id="OAX80461.1"/>
    </source>
</evidence>
<dbReference type="AlphaFoldDB" id="A0A1B7NUQ1"/>
<dbReference type="EMBL" id="LGUA01000696">
    <property type="protein sequence ID" value="OAX80461.1"/>
    <property type="molecule type" value="Genomic_DNA"/>
</dbReference>
<comment type="caution">
    <text evidence="1">The sequence shown here is derived from an EMBL/GenBank/DDBJ whole genome shotgun (WGS) entry which is preliminary data.</text>
</comment>
<accession>A0A1B7NUQ1</accession>
<sequence>MAYGGVKPFDVPGLNMALKVQDLEESRNIYNVLPTDSQQPEILESHIHNLAALFVRNRADGVLGIHLAHAHFATLTKNTAMLGVIYDKPYCCWARTTAIETMDPNNVHGHIFVLTDHGFHP</sequence>
<dbReference type="Proteomes" id="UP000091918">
    <property type="component" value="Unassembled WGS sequence"/>
</dbReference>
<dbReference type="OrthoDB" id="2322999at2759"/>
<gene>
    <name evidence="1" type="ORF">ACJ72_05206</name>
</gene>
<reference evidence="1 2" key="1">
    <citation type="submission" date="2015-07" db="EMBL/GenBank/DDBJ databases">
        <title>Emmonsia species relationships and genome sequence.</title>
        <authorList>
            <person name="Cuomo C.A."/>
            <person name="Schwartz I.S."/>
            <person name="Kenyon C."/>
            <person name="de Hoog G.S."/>
            <person name="Govender N.P."/>
            <person name="Botha A."/>
            <person name="Moreno L."/>
            <person name="de Vries M."/>
            <person name="Munoz J.F."/>
            <person name="Stielow J.B."/>
        </authorList>
    </citation>
    <scope>NUCLEOTIDE SEQUENCE [LARGE SCALE GENOMIC DNA]</scope>
    <source>
        <strain evidence="1 2">CBS 136260</strain>
    </source>
</reference>
<organism evidence="1 2">
    <name type="scientific">Emergomyces africanus</name>
    <dbReference type="NCBI Taxonomy" id="1955775"/>
    <lineage>
        <taxon>Eukaryota</taxon>
        <taxon>Fungi</taxon>
        <taxon>Dikarya</taxon>
        <taxon>Ascomycota</taxon>
        <taxon>Pezizomycotina</taxon>
        <taxon>Eurotiomycetes</taxon>
        <taxon>Eurotiomycetidae</taxon>
        <taxon>Onygenales</taxon>
        <taxon>Ajellomycetaceae</taxon>
        <taxon>Emergomyces</taxon>
    </lineage>
</organism>
<proteinExistence type="predicted"/>
<evidence type="ECO:0000313" key="2">
    <source>
        <dbReference type="Proteomes" id="UP000091918"/>
    </source>
</evidence>
<name>A0A1B7NUQ1_9EURO</name>
<keyword evidence="2" id="KW-1185">Reference proteome</keyword>
<protein>
    <submittedName>
        <fullName evidence="1">Uncharacterized protein</fullName>
    </submittedName>
</protein>